<feature type="transmembrane region" description="Helical" evidence="1">
    <location>
        <begin position="86"/>
        <end position="105"/>
    </location>
</feature>
<dbReference type="EMBL" id="SHMG01000006">
    <property type="protein sequence ID" value="TAA41538.1"/>
    <property type="molecule type" value="Genomic_DNA"/>
</dbReference>
<comment type="caution">
    <text evidence="2">The sequence shown here is derived from an EMBL/GenBank/DDBJ whole genome shotgun (WGS) entry which is preliminary data.</text>
</comment>
<reference evidence="2 3" key="1">
    <citation type="submission" date="2019-02" db="EMBL/GenBank/DDBJ databases">
        <title>WGS of Pseudoxanthomonas species novum from clinical isolates.</title>
        <authorList>
            <person name="Bernier A.-M."/>
            <person name="Bernard K."/>
            <person name="Vachon A."/>
        </authorList>
    </citation>
    <scope>NUCLEOTIDE SEQUENCE [LARGE SCALE GENOMIC DNA]</scope>
    <source>
        <strain evidence="2 3">NML130969</strain>
    </source>
</reference>
<name>A0A4Q8M2G9_9GAMM</name>
<gene>
    <name evidence="2" type="ORF">EA655_11390</name>
</gene>
<dbReference type="Proteomes" id="UP000294164">
    <property type="component" value="Unassembled WGS sequence"/>
</dbReference>
<proteinExistence type="predicted"/>
<evidence type="ECO:0000256" key="1">
    <source>
        <dbReference type="SAM" id="Phobius"/>
    </source>
</evidence>
<sequence>MNTLSLILGWVFLALLAWTPFHRAGMTQKILSEVFFVALEYVEIIAAKIFTPKTRGGDGDLFVRFHLSAIERLDHDGLMRKQEAEYFGFLILCVLAPMIAMRKFCRDTYLLNPHQVGAVVDRLCLRLDLHETLNDMGVCQPYRINDISMRYREIMWNEAARADSLKRLCPDLPNSH</sequence>
<dbReference type="RefSeq" id="WP_130534697.1">
    <property type="nucleotide sequence ID" value="NZ_SHMG01000006.1"/>
</dbReference>
<protein>
    <submittedName>
        <fullName evidence="2">Uncharacterized protein</fullName>
    </submittedName>
</protein>
<organism evidence="2 3">
    <name type="scientific">Pseudoxanthomonas winnipegensis</name>
    <dbReference type="NCBI Taxonomy" id="2480810"/>
    <lineage>
        <taxon>Bacteria</taxon>
        <taxon>Pseudomonadati</taxon>
        <taxon>Pseudomonadota</taxon>
        <taxon>Gammaproteobacteria</taxon>
        <taxon>Lysobacterales</taxon>
        <taxon>Lysobacteraceae</taxon>
        <taxon>Pseudoxanthomonas</taxon>
    </lineage>
</organism>
<keyword evidence="1" id="KW-0472">Membrane</keyword>
<accession>A0A4Q8M2G9</accession>
<evidence type="ECO:0000313" key="2">
    <source>
        <dbReference type="EMBL" id="TAA41538.1"/>
    </source>
</evidence>
<evidence type="ECO:0000313" key="3">
    <source>
        <dbReference type="Proteomes" id="UP000294164"/>
    </source>
</evidence>
<dbReference type="AlphaFoldDB" id="A0A4Q8M2G9"/>
<keyword evidence="1" id="KW-1133">Transmembrane helix</keyword>
<keyword evidence="1" id="KW-0812">Transmembrane</keyword>